<reference evidence="4" key="1">
    <citation type="submission" date="2018-02" db="EMBL/GenBank/DDBJ databases">
        <authorList>
            <person name="Hornung B."/>
        </authorList>
    </citation>
    <scope>NUCLEOTIDE SEQUENCE [LARGE SCALE GENOMIC DNA]</scope>
</reference>
<keyword evidence="2" id="KW-0812">Transmembrane</keyword>
<sequence>MRGMNTLLHPQGPEGEAVYWRRRAVIMFIVIAIIAAISLIVGRVRGDGDGAEAVGTANPGTTAQAQEPGTVPEPTDDGQCVLDDVVLDVTAPDGTEAGQAVELTVHLAASAGTPCSLDLDEHALSVTVNSGTDEYWSTATCTDAAPAGQLALMGADPVPLTITWPGTRVAEGCSDTGEAAAAGSYAVTVEIDGGGYATSQFALV</sequence>
<feature type="compositionally biased region" description="Polar residues" evidence="1">
    <location>
        <begin position="58"/>
        <end position="67"/>
    </location>
</feature>
<feature type="region of interest" description="Disordered" evidence="1">
    <location>
        <begin position="52"/>
        <end position="77"/>
    </location>
</feature>
<proteinExistence type="predicted"/>
<dbReference type="AlphaFoldDB" id="A0A375I1M5"/>
<feature type="transmembrane region" description="Helical" evidence="2">
    <location>
        <begin position="20"/>
        <end position="41"/>
    </location>
</feature>
<dbReference type="Proteomes" id="UP000265962">
    <property type="component" value="Unassembled WGS sequence"/>
</dbReference>
<dbReference type="EMBL" id="OMOH01000003">
    <property type="protein sequence ID" value="SPF68006.1"/>
    <property type="molecule type" value="Genomic_DNA"/>
</dbReference>
<accession>A0A375I1M5</accession>
<evidence type="ECO:0000256" key="2">
    <source>
        <dbReference type="SAM" id="Phobius"/>
    </source>
</evidence>
<protein>
    <submittedName>
        <fullName evidence="3">Uncharacterized protein</fullName>
    </submittedName>
</protein>
<evidence type="ECO:0000313" key="3">
    <source>
        <dbReference type="EMBL" id="SPF68006.1"/>
    </source>
</evidence>
<keyword evidence="2" id="KW-1133">Transmembrane helix</keyword>
<keyword evidence="2" id="KW-0472">Membrane</keyword>
<evidence type="ECO:0000256" key="1">
    <source>
        <dbReference type="SAM" id="MobiDB-lite"/>
    </source>
</evidence>
<gene>
    <name evidence="3" type="ORF">PROPJV5_0963</name>
</gene>
<name>A0A375I1M5_9ACTN</name>
<evidence type="ECO:0000313" key="4">
    <source>
        <dbReference type="Proteomes" id="UP000265962"/>
    </source>
</evidence>
<organism evidence="3 4">
    <name type="scientific">Propionibacterium ruminifibrarum</name>
    <dbReference type="NCBI Taxonomy" id="1962131"/>
    <lineage>
        <taxon>Bacteria</taxon>
        <taxon>Bacillati</taxon>
        <taxon>Actinomycetota</taxon>
        <taxon>Actinomycetes</taxon>
        <taxon>Propionibacteriales</taxon>
        <taxon>Propionibacteriaceae</taxon>
        <taxon>Propionibacterium</taxon>
    </lineage>
</organism>
<keyword evidence="4" id="KW-1185">Reference proteome</keyword>